<gene>
    <name evidence="1" type="ORF">GQ55_5G193400</name>
</gene>
<dbReference type="Gramene" id="PUZ55202">
    <property type="protein sequence ID" value="PUZ55202"/>
    <property type="gene ID" value="GQ55_5G193400"/>
</dbReference>
<organism evidence="1 2">
    <name type="scientific">Panicum hallii var. hallii</name>
    <dbReference type="NCBI Taxonomy" id="1504633"/>
    <lineage>
        <taxon>Eukaryota</taxon>
        <taxon>Viridiplantae</taxon>
        <taxon>Streptophyta</taxon>
        <taxon>Embryophyta</taxon>
        <taxon>Tracheophyta</taxon>
        <taxon>Spermatophyta</taxon>
        <taxon>Magnoliopsida</taxon>
        <taxon>Liliopsida</taxon>
        <taxon>Poales</taxon>
        <taxon>Poaceae</taxon>
        <taxon>PACMAD clade</taxon>
        <taxon>Panicoideae</taxon>
        <taxon>Panicodae</taxon>
        <taxon>Paniceae</taxon>
        <taxon>Panicinae</taxon>
        <taxon>Panicum</taxon>
        <taxon>Panicum sect. Panicum</taxon>
    </lineage>
</organism>
<evidence type="ECO:0000313" key="2">
    <source>
        <dbReference type="Proteomes" id="UP000244336"/>
    </source>
</evidence>
<proteinExistence type="predicted"/>
<sequence length="77" mass="8488">MTCYCVGGRERERERERGECWRAARVFAGRWQQAHCAAAQAREKAAEIADSHGSFAPSFPFAPSLSSLLLSPLPLPP</sequence>
<keyword evidence="2" id="KW-1185">Reference proteome</keyword>
<accession>A0A2T7DHZ1</accession>
<protein>
    <submittedName>
        <fullName evidence="1">Uncharacterized protein</fullName>
    </submittedName>
</protein>
<dbReference type="Proteomes" id="UP000244336">
    <property type="component" value="Chromosome 5"/>
</dbReference>
<name>A0A2T7DHZ1_9POAL</name>
<reference evidence="1 2" key="1">
    <citation type="submission" date="2018-04" db="EMBL/GenBank/DDBJ databases">
        <title>WGS assembly of Panicum hallii var. hallii HAL2.</title>
        <authorList>
            <person name="Lovell J."/>
            <person name="Jenkins J."/>
            <person name="Lowry D."/>
            <person name="Mamidi S."/>
            <person name="Sreedasyam A."/>
            <person name="Weng X."/>
            <person name="Barry K."/>
            <person name="Bonette J."/>
            <person name="Campitelli B."/>
            <person name="Daum C."/>
            <person name="Gordon S."/>
            <person name="Gould B."/>
            <person name="Lipzen A."/>
            <person name="MacQueen A."/>
            <person name="Palacio-Mejia J."/>
            <person name="Plott C."/>
            <person name="Shakirov E."/>
            <person name="Shu S."/>
            <person name="Yoshinaga Y."/>
            <person name="Zane M."/>
            <person name="Rokhsar D."/>
            <person name="Grimwood J."/>
            <person name="Schmutz J."/>
            <person name="Juenger T."/>
        </authorList>
    </citation>
    <scope>NUCLEOTIDE SEQUENCE [LARGE SCALE GENOMIC DNA]</scope>
    <source>
        <strain evidence="2">cv. HAL2</strain>
    </source>
</reference>
<dbReference type="EMBL" id="CM009753">
    <property type="protein sequence ID" value="PUZ55202.1"/>
    <property type="molecule type" value="Genomic_DNA"/>
</dbReference>
<dbReference type="AlphaFoldDB" id="A0A2T7DHZ1"/>
<evidence type="ECO:0000313" key="1">
    <source>
        <dbReference type="EMBL" id="PUZ55202.1"/>
    </source>
</evidence>